<keyword evidence="2 5" id="KW-0812">Transmembrane</keyword>
<evidence type="ECO:0000313" key="7">
    <source>
        <dbReference type="Proteomes" id="UP001056201"/>
    </source>
</evidence>
<evidence type="ECO:0000256" key="1">
    <source>
        <dbReference type="ARBA" id="ARBA00004127"/>
    </source>
</evidence>
<keyword evidence="3 5" id="KW-1133">Transmembrane helix</keyword>
<reference evidence="6" key="1">
    <citation type="submission" date="2022-05" db="EMBL/GenBank/DDBJ databases">
        <title>An RpoN-dependent PEP-CTERM gene is involved in floc formation of an Aquincola tertiaricarbonis strain.</title>
        <authorList>
            <person name="Qiu D."/>
            <person name="Xia M."/>
        </authorList>
    </citation>
    <scope>NUCLEOTIDE SEQUENCE</scope>
    <source>
        <strain evidence="6">RN12</strain>
    </source>
</reference>
<evidence type="ECO:0000313" key="6">
    <source>
        <dbReference type="EMBL" id="URI07728.1"/>
    </source>
</evidence>
<accession>A0ABY4S7L9</accession>
<keyword evidence="7" id="KW-1185">Reference proteome</keyword>
<evidence type="ECO:0000256" key="2">
    <source>
        <dbReference type="ARBA" id="ARBA00022692"/>
    </source>
</evidence>
<proteinExistence type="predicted"/>
<protein>
    <submittedName>
        <fullName evidence="6">Isoprenylcysteine carboxylmethyltransferase family protein</fullName>
    </submittedName>
</protein>
<keyword evidence="4 5" id="KW-0472">Membrane</keyword>
<dbReference type="InterPro" id="IPR007318">
    <property type="entry name" value="Phopholipid_MeTrfase"/>
</dbReference>
<sequence>MEKQALRAFALRVPPLVLMAFFGVAMWLLPSVAAVPRLDPWHDELCAALALAGAAICLAGVLAFRLARTTVDPMHPAAATSLVVRGIYHYSRNPMYLGFLVVLLAWALYLAKLSAFAMPPVFVLYLTALQIKPEEAALRERFGPEFDDYTARVRRWL</sequence>
<name>A0ABY4S7L9_AQUTE</name>
<comment type="subcellular location">
    <subcellularLocation>
        <location evidence="1">Endomembrane system</location>
        <topology evidence="1">Multi-pass membrane protein</topology>
    </subcellularLocation>
</comment>
<gene>
    <name evidence="6" type="ORF">MW290_03715</name>
</gene>
<dbReference type="Gene3D" id="1.20.120.1630">
    <property type="match status" value="1"/>
</dbReference>
<feature type="transmembrane region" description="Helical" evidence="5">
    <location>
        <begin position="9"/>
        <end position="29"/>
    </location>
</feature>
<dbReference type="PANTHER" id="PTHR12714">
    <property type="entry name" value="PROTEIN-S ISOPRENYLCYSTEINE O-METHYLTRANSFERASE"/>
    <property type="match status" value="1"/>
</dbReference>
<evidence type="ECO:0000256" key="5">
    <source>
        <dbReference type="SAM" id="Phobius"/>
    </source>
</evidence>
<dbReference type="EMBL" id="CP097635">
    <property type="protein sequence ID" value="URI07728.1"/>
    <property type="molecule type" value="Genomic_DNA"/>
</dbReference>
<dbReference type="PANTHER" id="PTHR12714:SF24">
    <property type="entry name" value="SLR1182 PROTEIN"/>
    <property type="match status" value="1"/>
</dbReference>
<evidence type="ECO:0000256" key="4">
    <source>
        <dbReference type="ARBA" id="ARBA00023136"/>
    </source>
</evidence>
<feature type="transmembrane region" description="Helical" evidence="5">
    <location>
        <begin position="95"/>
        <end position="117"/>
    </location>
</feature>
<organism evidence="6 7">
    <name type="scientific">Aquincola tertiaricarbonis</name>
    <dbReference type="NCBI Taxonomy" id="391953"/>
    <lineage>
        <taxon>Bacteria</taxon>
        <taxon>Pseudomonadati</taxon>
        <taxon>Pseudomonadota</taxon>
        <taxon>Betaproteobacteria</taxon>
        <taxon>Burkholderiales</taxon>
        <taxon>Sphaerotilaceae</taxon>
        <taxon>Aquincola</taxon>
    </lineage>
</organism>
<evidence type="ECO:0000256" key="3">
    <source>
        <dbReference type="ARBA" id="ARBA00022989"/>
    </source>
</evidence>
<dbReference type="Pfam" id="PF04191">
    <property type="entry name" value="PEMT"/>
    <property type="match status" value="1"/>
</dbReference>
<feature type="transmembrane region" description="Helical" evidence="5">
    <location>
        <begin position="49"/>
        <end position="67"/>
    </location>
</feature>
<dbReference type="Proteomes" id="UP001056201">
    <property type="component" value="Chromosome 1"/>
</dbReference>
<dbReference type="RefSeq" id="WP_250195960.1">
    <property type="nucleotide sequence ID" value="NZ_CP097635.1"/>
</dbReference>